<keyword evidence="3" id="KW-0813">Transport</keyword>
<dbReference type="EMBL" id="UYYG01001176">
    <property type="protein sequence ID" value="VDN59117.1"/>
    <property type="molecule type" value="Genomic_DNA"/>
</dbReference>
<keyword evidence="4" id="KW-0109">Calcium transport</keyword>
<sequence>MNEMGFEFVDNRCLRQICQNTFNKNNLFCEADVIYRKNSWWKYILPVSEAKCDSAGRMFISHANRDSLEKIFYKYASKEKEGTTYLGLYPEENYNRETVELLAKAADTSKDGLISFDEFLEFESILSSFSMLFSDPYHFISFFETIGLHRLENFGSIQFRIKEFLPYYSSPDALYRTAFEIFNQDASKAVSCDEFERVIRHTRPETKMDFDFNSPFMKRYFGPQRKRLINYRDFCQLLDDFYDEQALQAFKKYDEKEAGSISLSDFQGIMKSVKRHLLTSFVEQHLMHVSRNLLQNDWVSFAHYKAFNGLLSKMDLIKHVYLSIARGNLQMEVSREDFLSMAQSYTHVTPYEVEILFNFAEAAHPGNGNLSLADIEKIDPKRVKRVSYITRLANLKAVDKKEDRGVGTAVRFFFGIAILQ</sequence>
<dbReference type="Proteomes" id="UP000274756">
    <property type="component" value="Unassembled WGS sequence"/>
</dbReference>
<evidence type="ECO:0000256" key="5">
    <source>
        <dbReference type="ARBA" id="ARBA00022723"/>
    </source>
</evidence>
<keyword evidence="17" id="KW-1185">Reference proteome</keyword>
<keyword evidence="7" id="KW-0999">Mitochondrion inner membrane</keyword>
<dbReference type="AlphaFoldDB" id="A0A0N4UD99"/>
<dbReference type="WBParaSite" id="DME_0000529101-mRNA-1">
    <property type="protein sequence ID" value="DME_0000529101-mRNA-1"/>
    <property type="gene ID" value="DME_0000529101"/>
</dbReference>
<comment type="subcellular location">
    <subcellularLocation>
        <location evidence="1">Mitochondrion inner membrane</location>
    </subcellularLocation>
    <subcellularLocation>
        <location evidence="2">Mitochondrion intermembrane space</location>
    </subcellularLocation>
</comment>
<evidence type="ECO:0000256" key="6">
    <source>
        <dbReference type="ARBA" id="ARBA00022737"/>
    </source>
</evidence>
<evidence type="ECO:0000256" key="9">
    <source>
        <dbReference type="ARBA" id="ARBA00022946"/>
    </source>
</evidence>
<keyword evidence="8" id="KW-0106">Calcium</keyword>
<name>A0A0N4UD99_DRAME</name>
<gene>
    <name evidence="15" type="ORF">DME_LOCUS9090</name>
</gene>
<evidence type="ECO:0000256" key="12">
    <source>
        <dbReference type="ARBA" id="ARBA00023136"/>
    </source>
</evidence>
<dbReference type="GO" id="GO:0036444">
    <property type="term" value="P:calcium import into the mitochondrion"/>
    <property type="evidence" value="ECO:0007669"/>
    <property type="project" value="UniProtKB-ARBA"/>
</dbReference>
<proteinExistence type="inferred from homology"/>
<protein>
    <submittedName>
        <fullName evidence="18">EF-hand domain-containing protein</fullName>
    </submittedName>
</protein>
<dbReference type="PANTHER" id="PTHR12294:SF1">
    <property type="entry name" value="CALCIUM UPTAKE PROTEIN 1, MITOCHONDRIAL"/>
    <property type="match status" value="1"/>
</dbReference>
<comment type="similarity">
    <text evidence="13">Belongs to the MICU1 family. MICU1 subfamily.</text>
</comment>
<evidence type="ECO:0000256" key="13">
    <source>
        <dbReference type="ARBA" id="ARBA00038333"/>
    </source>
</evidence>
<organism evidence="16 18">
    <name type="scientific">Dracunculus medinensis</name>
    <name type="common">Guinea worm</name>
    <dbReference type="NCBI Taxonomy" id="318479"/>
    <lineage>
        <taxon>Eukaryota</taxon>
        <taxon>Metazoa</taxon>
        <taxon>Ecdysozoa</taxon>
        <taxon>Nematoda</taxon>
        <taxon>Chromadorea</taxon>
        <taxon>Rhabditida</taxon>
        <taxon>Spirurina</taxon>
        <taxon>Dracunculoidea</taxon>
        <taxon>Dracunculidae</taxon>
        <taxon>Dracunculus</taxon>
    </lineage>
</organism>
<evidence type="ECO:0000256" key="2">
    <source>
        <dbReference type="ARBA" id="ARBA00004569"/>
    </source>
</evidence>
<evidence type="ECO:0000313" key="15">
    <source>
        <dbReference type="EMBL" id="VDN59117.1"/>
    </source>
</evidence>
<evidence type="ECO:0000256" key="10">
    <source>
        <dbReference type="ARBA" id="ARBA00023065"/>
    </source>
</evidence>
<dbReference type="GO" id="GO:0005758">
    <property type="term" value="C:mitochondrial intermembrane space"/>
    <property type="evidence" value="ECO:0007669"/>
    <property type="project" value="UniProtKB-SubCell"/>
</dbReference>
<evidence type="ECO:0000256" key="8">
    <source>
        <dbReference type="ARBA" id="ARBA00022837"/>
    </source>
</evidence>
<dbReference type="InterPro" id="IPR018247">
    <property type="entry name" value="EF_Hand_1_Ca_BS"/>
</dbReference>
<dbReference type="PROSITE" id="PS00018">
    <property type="entry name" value="EF_HAND_1"/>
    <property type="match status" value="1"/>
</dbReference>
<dbReference type="InterPro" id="IPR002048">
    <property type="entry name" value="EF_hand_dom"/>
</dbReference>
<dbReference type="GO" id="GO:0051560">
    <property type="term" value="P:mitochondrial calcium ion homeostasis"/>
    <property type="evidence" value="ECO:0007669"/>
    <property type="project" value="TreeGrafter"/>
</dbReference>
<reference evidence="18" key="1">
    <citation type="submission" date="2017-02" db="UniProtKB">
        <authorList>
            <consortium name="WormBaseParasite"/>
        </authorList>
    </citation>
    <scope>IDENTIFICATION</scope>
</reference>
<keyword evidence="6" id="KW-0677">Repeat</keyword>
<accession>A0A0N4UD99</accession>
<keyword evidence="5" id="KW-0479">Metal-binding</keyword>
<feature type="domain" description="EF-hand" evidence="14">
    <location>
        <begin position="241"/>
        <end position="276"/>
    </location>
</feature>
<dbReference type="InterPro" id="IPR039800">
    <property type="entry name" value="MICU1/2/3"/>
</dbReference>
<dbReference type="InterPro" id="IPR011992">
    <property type="entry name" value="EF-hand-dom_pair"/>
</dbReference>
<evidence type="ECO:0000259" key="14">
    <source>
        <dbReference type="PROSITE" id="PS50222"/>
    </source>
</evidence>
<evidence type="ECO:0000256" key="11">
    <source>
        <dbReference type="ARBA" id="ARBA00023128"/>
    </source>
</evidence>
<dbReference type="Proteomes" id="UP000038040">
    <property type="component" value="Unplaced"/>
</dbReference>
<evidence type="ECO:0000256" key="4">
    <source>
        <dbReference type="ARBA" id="ARBA00022568"/>
    </source>
</evidence>
<dbReference type="OrthoDB" id="2161at2759"/>
<dbReference type="Gene3D" id="1.10.238.10">
    <property type="entry name" value="EF-hand"/>
    <property type="match status" value="2"/>
</dbReference>
<dbReference type="GO" id="GO:0005509">
    <property type="term" value="F:calcium ion binding"/>
    <property type="evidence" value="ECO:0007669"/>
    <property type="project" value="InterPro"/>
</dbReference>
<dbReference type="PANTHER" id="PTHR12294">
    <property type="entry name" value="EF HAND DOMAIN FAMILY A1,A2-RELATED"/>
    <property type="match status" value="1"/>
</dbReference>
<dbReference type="PROSITE" id="PS50222">
    <property type="entry name" value="EF_HAND_2"/>
    <property type="match status" value="1"/>
</dbReference>
<keyword evidence="9" id="KW-0809">Transit peptide</keyword>
<dbReference type="SUPFAM" id="SSF47473">
    <property type="entry name" value="EF-hand"/>
    <property type="match status" value="2"/>
</dbReference>
<evidence type="ECO:0000256" key="3">
    <source>
        <dbReference type="ARBA" id="ARBA00022448"/>
    </source>
</evidence>
<dbReference type="STRING" id="318479.A0A0N4UD99"/>
<evidence type="ECO:0000256" key="7">
    <source>
        <dbReference type="ARBA" id="ARBA00022792"/>
    </source>
</evidence>
<dbReference type="GO" id="GO:1990246">
    <property type="term" value="C:uniplex complex"/>
    <property type="evidence" value="ECO:0007669"/>
    <property type="project" value="TreeGrafter"/>
</dbReference>
<evidence type="ECO:0000256" key="1">
    <source>
        <dbReference type="ARBA" id="ARBA00004273"/>
    </source>
</evidence>
<keyword evidence="10" id="KW-0406">Ion transport</keyword>
<keyword evidence="11" id="KW-0496">Mitochondrion</keyword>
<evidence type="ECO:0000313" key="16">
    <source>
        <dbReference type="Proteomes" id="UP000038040"/>
    </source>
</evidence>
<evidence type="ECO:0000313" key="18">
    <source>
        <dbReference type="WBParaSite" id="DME_0000529101-mRNA-1"/>
    </source>
</evidence>
<reference evidence="15 17" key="2">
    <citation type="submission" date="2018-11" db="EMBL/GenBank/DDBJ databases">
        <authorList>
            <consortium name="Pathogen Informatics"/>
        </authorList>
    </citation>
    <scope>NUCLEOTIDE SEQUENCE [LARGE SCALE GENOMIC DNA]</scope>
</reference>
<evidence type="ECO:0000313" key="17">
    <source>
        <dbReference type="Proteomes" id="UP000274756"/>
    </source>
</evidence>
<keyword evidence="12" id="KW-0472">Membrane</keyword>